<name>A0A0C3JNJ9_PISTI</name>
<gene>
    <name evidence="5" type="ORF">M404DRAFT_20995</name>
</gene>
<feature type="compositionally biased region" description="Basic residues" evidence="3">
    <location>
        <begin position="411"/>
        <end position="424"/>
    </location>
</feature>
<dbReference type="Proteomes" id="UP000054217">
    <property type="component" value="Unassembled WGS sequence"/>
</dbReference>
<feature type="compositionally biased region" description="Polar residues" evidence="3">
    <location>
        <begin position="187"/>
        <end position="201"/>
    </location>
</feature>
<reference evidence="6" key="2">
    <citation type="submission" date="2015-01" db="EMBL/GenBank/DDBJ databases">
        <title>Evolutionary Origins and Diversification of the Mycorrhizal Mutualists.</title>
        <authorList>
            <consortium name="DOE Joint Genome Institute"/>
            <consortium name="Mycorrhizal Genomics Consortium"/>
            <person name="Kohler A."/>
            <person name="Kuo A."/>
            <person name="Nagy L.G."/>
            <person name="Floudas D."/>
            <person name="Copeland A."/>
            <person name="Barry K.W."/>
            <person name="Cichocki N."/>
            <person name="Veneault-Fourrey C."/>
            <person name="LaButti K."/>
            <person name="Lindquist E.A."/>
            <person name="Lipzen A."/>
            <person name="Lundell T."/>
            <person name="Morin E."/>
            <person name="Murat C."/>
            <person name="Riley R."/>
            <person name="Ohm R."/>
            <person name="Sun H."/>
            <person name="Tunlid A."/>
            <person name="Henrissat B."/>
            <person name="Grigoriev I.V."/>
            <person name="Hibbett D.S."/>
            <person name="Martin F."/>
        </authorList>
    </citation>
    <scope>NUCLEOTIDE SEQUENCE [LARGE SCALE GENOMIC DNA]</scope>
    <source>
        <strain evidence="6">Marx 270</strain>
    </source>
</reference>
<dbReference type="GO" id="GO:0005634">
    <property type="term" value="C:nucleus"/>
    <property type="evidence" value="ECO:0007669"/>
    <property type="project" value="UniProtKB-SubCell"/>
</dbReference>
<evidence type="ECO:0000313" key="6">
    <source>
        <dbReference type="Proteomes" id="UP000054217"/>
    </source>
</evidence>
<proteinExistence type="predicted"/>
<evidence type="ECO:0000313" key="5">
    <source>
        <dbReference type="EMBL" id="KIO10758.1"/>
    </source>
</evidence>
<evidence type="ECO:0000256" key="1">
    <source>
        <dbReference type="ARBA" id="ARBA00004123"/>
    </source>
</evidence>
<feature type="compositionally biased region" description="Acidic residues" evidence="3">
    <location>
        <begin position="289"/>
        <end position="299"/>
    </location>
</feature>
<sequence>MDQDAFRRLLHGSSSTPKQSTPVAADRPNKKAYDSFLRARHSQTDCKLSFSVSAKPSEPAFKPRKVKKADQKYRDRASERRAGVSNDYAEAEAILEDFEKRASREGKDVIEEQRKYLGGDSQHTILVKGLDVSLLEQNKARAAASTEEDDVLEQAFVEATSQVTEPVTESKKRTREEIVRELKAKRQNSQTDQPPASSSVKTIEEERLALEAAKQSGKFKPIGFKPIGQEKLKKRKVKSDKNGEKKKRRKVDMDSKQTGQEPDAVGEPQAPAADKPPSAEERPKLPQEPEPEPLDEDFDIFAGAGDYQGIPDDDEDSEGNGDVTTHSADLTSKPPEELSRPAQPVRGGWFGDAEHEPTPPPAMRASVPKSPPEEKVEEEEEGGRLKGFESSALPSIRDFLAMQEAADKAEKRRARKEKKKKKKKGGDDDDD</sequence>
<keyword evidence="2" id="KW-0539">Nucleus</keyword>
<dbReference type="InterPro" id="IPR012916">
    <property type="entry name" value="RED_N"/>
</dbReference>
<feature type="compositionally biased region" description="Polar residues" evidence="3">
    <location>
        <begin position="12"/>
        <end position="22"/>
    </location>
</feature>
<keyword evidence="6" id="KW-1185">Reference proteome</keyword>
<dbReference type="AlphaFoldDB" id="A0A0C3JNJ9"/>
<feature type="compositionally biased region" description="Basic and acidic residues" evidence="3">
    <location>
        <begin position="168"/>
        <end position="184"/>
    </location>
</feature>
<evidence type="ECO:0000259" key="4">
    <source>
        <dbReference type="Pfam" id="PF07808"/>
    </source>
</evidence>
<protein>
    <recommendedName>
        <fullName evidence="4">RED-like N-terminal domain-containing protein</fullName>
    </recommendedName>
</protein>
<dbReference type="STRING" id="870435.A0A0C3JNJ9"/>
<dbReference type="InterPro" id="IPR039896">
    <property type="entry name" value="Red-like"/>
</dbReference>
<comment type="subcellular location">
    <subcellularLocation>
        <location evidence="1">Nucleus</location>
    </subcellularLocation>
</comment>
<feature type="region of interest" description="Disordered" evidence="3">
    <location>
        <begin position="50"/>
        <end position="84"/>
    </location>
</feature>
<feature type="region of interest" description="Disordered" evidence="3">
    <location>
        <begin position="160"/>
        <end position="431"/>
    </location>
</feature>
<dbReference type="EMBL" id="KN831951">
    <property type="protein sequence ID" value="KIO10758.1"/>
    <property type="molecule type" value="Genomic_DNA"/>
</dbReference>
<evidence type="ECO:0000256" key="2">
    <source>
        <dbReference type="ARBA" id="ARBA00023242"/>
    </source>
</evidence>
<dbReference type="Pfam" id="PF07808">
    <property type="entry name" value="RED_N"/>
    <property type="match status" value="1"/>
</dbReference>
<dbReference type="InParanoid" id="A0A0C3JNJ9"/>
<accession>A0A0C3JNJ9</accession>
<feature type="domain" description="RED-like N-terminal" evidence="4">
    <location>
        <begin position="65"/>
        <end position="177"/>
    </location>
</feature>
<reference evidence="5 6" key="1">
    <citation type="submission" date="2014-04" db="EMBL/GenBank/DDBJ databases">
        <authorList>
            <consortium name="DOE Joint Genome Institute"/>
            <person name="Kuo A."/>
            <person name="Kohler A."/>
            <person name="Costa M.D."/>
            <person name="Nagy L.G."/>
            <person name="Floudas D."/>
            <person name="Copeland A."/>
            <person name="Barry K.W."/>
            <person name="Cichocki N."/>
            <person name="Veneault-Fourrey C."/>
            <person name="LaButti K."/>
            <person name="Lindquist E.A."/>
            <person name="Lipzen A."/>
            <person name="Lundell T."/>
            <person name="Morin E."/>
            <person name="Murat C."/>
            <person name="Sun H."/>
            <person name="Tunlid A."/>
            <person name="Henrissat B."/>
            <person name="Grigoriev I.V."/>
            <person name="Hibbett D.S."/>
            <person name="Martin F."/>
            <person name="Nordberg H.P."/>
            <person name="Cantor M.N."/>
            <person name="Hua S.X."/>
        </authorList>
    </citation>
    <scope>NUCLEOTIDE SEQUENCE [LARGE SCALE GENOMIC DNA]</scope>
    <source>
        <strain evidence="5 6">Marx 270</strain>
    </source>
</reference>
<organism evidence="5 6">
    <name type="scientific">Pisolithus tinctorius Marx 270</name>
    <dbReference type="NCBI Taxonomy" id="870435"/>
    <lineage>
        <taxon>Eukaryota</taxon>
        <taxon>Fungi</taxon>
        <taxon>Dikarya</taxon>
        <taxon>Basidiomycota</taxon>
        <taxon>Agaricomycotina</taxon>
        <taxon>Agaricomycetes</taxon>
        <taxon>Agaricomycetidae</taxon>
        <taxon>Boletales</taxon>
        <taxon>Sclerodermatineae</taxon>
        <taxon>Pisolithaceae</taxon>
        <taxon>Pisolithus</taxon>
    </lineage>
</organism>
<evidence type="ECO:0000256" key="3">
    <source>
        <dbReference type="SAM" id="MobiDB-lite"/>
    </source>
</evidence>
<feature type="region of interest" description="Disordered" evidence="3">
    <location>
        <begin position="1"/>
        <end position="30"/>
    </location>
</feature>
<feature type="compositionally biased region" description="Basic residues" evidence="3">
    <location>
        <begin position="232"/>
        <end position="250"/>
    </location>
</feature>
<feature type="compositionally biased region" description="Basic and acidic residues" evidence="3">
    <location>
        <begin position="68"/>
        <end position="82"/>
    </location>
</feature>
<dbReference type="HOGENOM" id="CLU_048753_0_0_1"/>
<dbReference type="OrthoDB" id="3366823at2759"/>
<feature type="compositionally biased region" description="Basic and acidic residues" evidence="3">
    <location>
        <begin position="277"/>
        <end position="287"/>
    </location>
</feature>
<dbReference type="PANTHER" id="PTHR12765">
    <property type="entry name" value="RED PROTEIN IK FACTOR CYTOKINE IK"/>
    <property type="match status" value="1"/>
</dbReference>